<gene>
    <name evidence="2" type="ORF">GA0061080_10657</name>
</gene>
<feature type="signal peptide" evidence="1">
    <location>
        <begin position="1"/>
        <end position="20"/>
    </location>
</feature>
<evidence type="ECO:0000256" key="1">
    <source>
        <dbReference type="SAM" id="SignalP"/>
    </source>
</evidence>
<evidence type="ECO:0000313" key="2">
    <source>
        <dbReference type="EMBL" id="SCC28226.1"/>
    </source>
</evidence>
<proteinExistence type="predicted"/>
<reference evidence="3" key="1">
    <citation type="submission" date="2016-08" db="EMBL/GenBank/DDBJ databases">
        <authorList>
            <person name="Varghese N."/>
            <person name="Submissions Spin"/>
        </authorList>
    </citation>
    <scope>NUCLEOTIDE SEQUENCE [LARGE SCALE GENOMIC DNA]</scope>
    <source>
        <strain evidence="3">R-53144</strain>
    </source>
</reference>
<evidence type="ECO:0000313" key="3">
    <source>
        <dbReference type="Proteomes" id="UP000199698"/>
    </source>
</evidence>
<dbReference type="AlphaFoldDB" id="A0A1C4DAB4"/>
<dbReference type="Proteomes" id="UP000199698">
    <property type="component" value="Unassembled WGS sequence"/>
</dbReference>
<dbReference type="OrthoDB" id="7066884at2"/>
<dbReference type="RefSeq" id="WP_091125681.1">
    <property type="nucleotide sequence ID" value="NZ_FMBA01000065.1"/>
</dbReference>
<name>A0A1C4DAB4_9GAMM</name>
<organism evidence="2 3">
    <name type="scientific">Gilliamella intestini</name>
    <dbReference type="NCBI Taxonomy" id="1798183"/>
    <lineage>
        <taxon>Bacteria</taxon>
        <taxon>Pseudomonadati</taxon>
        <taxon>Pseudomonadota</taxon>
        <taxon>Gammaproteobacteria</taxon>
        <taxon>Orbales</taxon>
        <taxon>Orbaceae</taxon>
        <taxon>Gilliamella</taxon>
    </lineage>
</organism>
<keyword evidence="1" id="KW-0732">Signal</keyword>
<accession>A0A1C4DAB4</accession>
<dbReference type="EMBL" id="FMBA01000065">
    <property type="protein sequence ID" value="SCC28226.1"/>
    <property type="molecule type" value="Genomic_DNA"/>
</dbReference>
<sequence>MLKKFTACILFILVSFCLFACNKNDKKSTVIISTGSVECDKYLTLINELQAQSKIPSDSEKNLEASIEIFKEQLRKHPESTKRECNSAYTALRAAAR</sequence>
<feature type="chain" id="PRO_5008690434" description="Lipoprotein" evidence="1">
    <location>
        <begin position="21"/>
        <end position="97"/>
    </location>
</feature>
<dbReference type="STRING" id="1798183.GA0061080_10657"/>
<keyword evidence="3" id="KW-1185">Reference proteome</keyword>
<protein>
    <recommendedName>
        <fullName evidence="4">Lipoprotein</fullName>
    </recommendedName>
</protein>
<evidence type="ECO:0008006" key="4">
    <source>
        <dbReference type="Google" id="ProtNLM"/>
    </source>
</evidence>